<proteinExistence type="predicted"/>
<sequence length="85" mass="9371">MFQGISFSVSGKKLGAGCFLPFTHFNLALEFLTAGRGFVFTLSCLPVRSRGSIMTQSLVWLSFLFVIGVRVRLSTQVFQAFLSVT</sequence>
<organism evidence="1 2">
    <name type="scientific">Colletotrichum chrysophilum</name>
    <dbReference type="NCBI Taxonomy" id="1836956"/>
    <lineage>
        <taxon>Eukaryota</taxon>
        <taxon>Fungi</taxon>
        <taxon>Dikarya</taxon>
        <taxon>Ascomycota</taxon>
        <taxon>Pezizomycotina</taxon>
        <taxon>Sordariomycetes</taxon>
        <taxon>Hypocreomycetidae</taxon>
        <taxon>Glomerellales</taxon>
        <taxon>Glomerellaceae</taxon>
        <taxon>Colletotrichum</taxon>
        <taxon>Colletotrichum gloeosporioides species complex</taxon>
    </lineage>
</organism>
<keyword evidence="2" id="KW-1185">Reference proteome</keyword>
<evidence type="ECO:0000313" key="2">
    <source>
        <dbReference type="Proteomes" id="UP001243330"/>
    </source>
</evidence>
<dbReference type="Proteomes" id="UP001243330">
    <property type="component" value="Unassembled WGS sequence"/>
</dbReference>
<gene>
    <name evidence="1" type="ORF">CCHR01_18457</name>
</gene>
<evidence type="ECO:0000313" key="1">
    <source>
        <dbReference type="EMBL" id="KAK1838916.1"/>
    </source>
</evidence>
<comment type="caution">
    <text evidence="1">The sequence shown here is derived from an EMBL/GenBank/DDBJ whole genome shotgun (WGS) entry which is preliminary data.</text>
</comment>
<name>A0AAD9A020_9PEZI</name>
<dbReference type="EMBL" id="JAQOWY010000747">
    <property type="protein sequence ID" value="KAK1838916.1"/>
    <property type="molecule type" value="Genomic_DNA"/>
</dbReference>
<protein>
    <submittedName>
        <fullName evidence="1">Uncharacterized protein</fullName>
    </submittedName>
</protein>
<dbReference type="AlphaFoldDB" id="A0AAD9A020"/>
<reference evidence="1" key="1">
    <citation type="submission" date="2023-01" db="EMBL/GenBank/DDBJ databases">
        <title>Colletotrichum chrysophilum M932 genome sequence.</title>
        <authorList>
            <person name="Baroncelli R."/>
        </authorList>
    </citation>
    <scope>NUCLEOTIDE SEQUENCE</scope>
    <source>
        <strain evidence="1">M932</strain>
    </source>
</reference>
<accession>A0AAD9A020</accession>